<name>A0A976ID91_BRELC</name>
<dbReference type="KEGG" id="blac:94353453"/>
<accession>A0A976ID91</accession>
<evidence type="ECO:0000313" key="1">
    <source>
        <dbReference type="EMBL" id="TDH67622.1"/>
    </source>
</evidence>
<dbReference type="AlphaFoldDB" id="A0A976ID91"/>
<comment type="caution">
    <text evidence="1">The sequence shown here is derived from an EMBL/GenBank/DDBJ whole genome shotgun (WGS) entry which is preliminary data.</text>
</comment>
<dbReference type="RefSeq" id="XP_067817121.1">
    <property type="nucleotide sequence ID" value="XM_067967782.1"/>
</dbReference>
<dbReference type="GeneID" id="94353453"/>
<proteinExistence type="predicted"/>
<organism evidence="1 2">
    <name type="scientific">Bremia lactucae</name>
    <name type="common">Lettuce downy mildew</name>
    <dbReference type="NCBI Taxonomy" id="4779"/>
    <lineage>
        <taxon>Eukaryota</taxon>
        <taxon>Sar</taxon>
        <taxon>Stramenopiles</taxon>
        <taxon>Oomycota</taxon>
        <taxon>Peronosporomycetes</taxon>
        <taxon>Peronosporales</taxon>
        <taxon>Peronosporaceae</taxon>
        <taxon>Bremia</taxon>
    </lineage>
</organism>
<protein>
    <submittedName>
        <fullName evidence="1">Uncharacterized protein</fullName>
    </submittedName>
</protein>
<evidence type="ECO:0000313" key="2">
    <source>
        <dbReference type="Proteomes" id="UP000294530"/>
    </source>
</evidence>
<keyword evidence="2" id="KW-1185">Reference proteome</keyword>
<dbReference type="EMBL" id="SHOA02000006">
    <property type="protein sequence ID" value="TDH67622.1"/>
    <property type="molecule type" value="Genomic_DNA"/>
</dbReference>
<gene>
    <name evidence="1" type="ORF">CCR75_009743</name>
</gene>
<dbReference type="Proteomes" id="UP000294530">
    <property type="component" value="Unassembled WGS sequence"/>
</dbReference>
<reference evidence="1 2" key="1">
    <citation type="journal article" date="2021" name="Genome Biol.">
        <title>AFLAP: assembly-free linkage analysis pipeline using k-mers from genome sequencing data.</title>
        <authorList>
            <person name="Fletcher K."/>
            <person name="Zhang L."/>
            <person name="Gil J."/>
            <person name="Han R."/>
            <person name="Cavanaugh K."/>
            <person name="Michelmore R."/>
        </authorList>
    </citation>
    <scope>NUCLEOTIDE SEQUENCE [LARGE SCALE GENOMIC DNA]</scope>
    <source>
        <strain evidence="1 2">SF5</strain>
    </source>
</reference>
<sequence length="84" mass="9603">MGDLQLGKINLKRPAKFFSNPWLATQTVRQRHGFRETCSPESLSCDGTNRLVRSNRQEGIIVGSEVDRLIRGKLRGGKKRRKDH</sequence>